<keyword evidence="5" id="KW-0539">Nucleus</keyword>
<keyword evidence="4" id="KW-0508">mRNA splicing</keyword>
<dbReference type="PANTHER" id="PTHR17204:SF21">
    <property type="entry name" value="PRE-MRNA-PROCESSING FACTOR 39"/>
    <property type="match status" value="1"/>
</dbReference>
<dbReference type="GO" id="GO:0000395">
    <property type="term" value="P:mRNA 5'-splice site recognition"/>
    <property type="evidence" value="ECO:0007669"/>
    <property type="project" value="TreeGrafter"/>
</dbReference>
<name>Q4SBZ4_TETNG</name>
<evidence type="ECO:0000256" key="2">
    <source>
        <dbReference type="ARBA" id="ARBA00022664"/>
    </source>
</evidence>
<dbReference type="GO" id="GO:0000243">
    <property type="term" value="C:commitment complex"/>
    <property type="evidence" value="ECO:0007669"/>
    <property type="project" value="TreeGrafter"/>
</dbReference>
<reference evidence="6" key="1">
    <citation type="journal article" date="2004" name="Nature">
        <title>Genome duplication in the teleost fish Tetraodon nigroviridis reveals the early vertebrate proto-karyotype.</title>
        <authorList>
            <person name="Jaillon O."/>
            <person name="Aury J.-M."/>
            <person name="Brunet F."/>
            <person name="Petit J.-L."/>
            <person name="Stange-Thomann N."/>
            <person name="Mauceli E."/>
            <person name="Bouneau L."/>
            <person name="Fischer C."/>
            <person name="Ozouf-Costaz C."/>
            <person name="Bernot A."/>
            <person name="Nicaud S."/>
            <person name="Jaffe D."/>
            <person name="Fisher S."/>
            <person name="Lutfalla G."/>
            <person name="Dossat C."/>
            <person name="Segurens B."/>
            <person name="Dasilva C."/>
            <person name="Salanoubat M."/>
            <person name="Levy M."/>
            <person name="Boudet N."/>
            <person name="Castellano S."/>
            <person name="Anthouard V."/>
            <person name="Jubin C."/>
            <person name="Castelli V."/>
            <person name="Katinka M."/>
            <person name="Vacherie B."/>
            <person name="Biemont C."/>
            <person name="Skalli Z."/>
            <person name="Cattolico L."/>
            <person name="Poulain J."/>
            <person name="De Berardinis V."/>
            <person name="Cruaud C."/>
            <person name="Duprat S."/>
            <person name="Brottier P."/>
            <person name="Coutanceau J.-P."/>
            <person name="Gouzy J."/>
            <person name="Parra G."/>
            <person name="Lardier G."/>
            <person name="Chapple C."/>
            <person name="McKernan K.J."/>
            <person name="McEwan P."/>
            <person name="Bosak S."/>
            <person name="Kellis M."/>
            <person name="Volff J.-N."/>
            <person name="Guigo R."/>
            <person name="Zody M.C."/>
            <person name="Mesirov J."/>
            <person name="Lindblad-Toh K."/>
            <person name="Birren B."/>
            <person name="Nusbaum C."/>
            <person name="Kahn D."/>
            <person name="Robinson-Rechavi M."/>
            <person name="Laudet V."/>
            <person name="Schachter V."/>
            <person name="Quetier F."/>
            <person name="Saurin W."/>
            <person name="Scarpelli C."/>
            <person name="Wincker P."/>
            <person name="Lander E.S."/>
            <person name="Weissenbach J."/>
            <person name="Roest Crollius H."/>
        </authorList>
    </citation>
    <scope>NUCLEOTIDE SEQUENCE [LARGE SCALE GENOMIC DNA]</scope>
</reference>
<dbReference type="OrthoDB" id="10265668at2759"/>
<evidence type="ECO:0000256" key="3">
    <source>
        <dbReference type="ARBA" id="ARBA00022737"/>
    </source>
</evidence>
<dbReference type="GO" id="GO:0071004">
    <property type="term" value="C:U2-type prespliceosome"/>
    <property type="evidence" value="ECO:0007669"/>
    <property type="project" value="TreeGrafter"/>
</dbReference>
<gene>
    <name evidence="6" type="ORF">GSTENG00020741001</name>
</gene>
<dbReference type="EMBL" id="CAAE01014660">
    <property type="protein sequence ID" value="CAG01838.1"/>
    <property type="molecule type" value="Genomic_DNA"/>
</dbReference>
<dbReference type="InterPro" id="IPR003107">
    <property type="entry name" value="HAT"/>
</dbReference>
<dbReference type="KEGG" id="tng:GSTEN00020741G001"/>
<evidence type="ECO:0000256" key="4">
    <source>
        <dbReference type="ARBA" id="ARBA00023187"/>
    </source>
</evidence>
<sequence>MLHSQHLWSRFNPSPAKRSSHLLHLSPQKRLRLQGTVRWLQSQWKAIKNILAAARKGFDAFFLRYPYCYGYWKKYADIEKKHGNIQAAEEVYRRGLQAIPLSVDLWLHYLTFFKENSDTTDPETNERIRAAYEHAVLAAGTDFRSDRLWESFIAWETEQQKLANVTAIYDRILGIPTQLYSQHFQKFKEHVQSNHPKHFLSEEEFVKLRVELSKSSLAGMISEDDAAVAQEELPPGTEDLADPAKRVTEIENMRHKVIEIRQELFNHNEHEVSKRWAFEEAIKRPYFHVKALEKTQLSNWREYLEFEIENGTPERVVVLYERCLIACALYEEFWIKVT</sequence>
<dbReference type="Gene3D" id="1.25.40.10">
    <property type="entry name" value="Tetratricopeptide repeat domain"/>
    <property type="match status" value="2"/>
</dbReference>
<dbReference type="SUPFAM" id="SSF48452">
    <property type="entry name" value="TPR-like"/>
    <property type="match status" value="2"/>
</dbReference>
<feature type="non-terminal residue" evidence="6">
    <location>
        <position position="338"/>
    </location>
</feature>
<dbReference type="InterPro" id="IPR059164">
    <property type="entry name" value="HAT_PRP39_C"/>
</dbReference>
<accession>Q4SBZ4</accession>
<keyword evidence="3" id="KW-0677">Repeat</keyword>
<evidence type="ECO:0000313" key="6">
    <source>
        <dbReference type="EMBL" id="CAG01838.1"/>
    </source>
</evidence>
<proteinExistence type="predicted"/>
<evidence type="ECO:0000256" key="5">
    <source>
        <dbReference type="ARBA" id="ARBA00023242"/>
    </source>
</evidence>
<dbReference type="InterPro" id="IPR011990">
    <property type="entry name" value="TPR-like_helical_dom_sf"/>
</dbReference>
<dbReference type="AlphaFoldDB" id="Q4SBZ4"/>
<protein>
    <submittedName>
        <fullName evidence="6">(spotted green pufferfish) hypothetical protein</fullName>
    </submittedName>
</protein>
<organism evidence="6">
    <name type="scientific">Tetraodon nigroviridis</name>
    <name type="common">Spotted green pufferfish</name>
    <name type="synonym">Chelonodon nigroviridis</name>
    <dbReference type="NCBI Taxonomy" id="99883"/>
    <lineage>
        <taxon>Eukaryota</taxon>
        <taxon>Metazoa</taxon>
        <taxon>Chordata</taxon>
        <taxon>Craniata</taxon>
        <taxon>Vertebrata</taxon>
        <taxon>Euteleostomi</taxon>
        <taxon>Actinopterygii</taxon>
        <taxon>Neopterygii</taxon>
        <taxon>Teleostei</taxon>
        <taxon>Neoteleostei</taxon>
        <taxon>Acanthomorphata</taxon>
        <taxon>Eupercaria</taxon>
        <taxon>Tetraodontiformes</taxon>
        <taxon>Tetradontoidea</taxon>
        <taxon>Tetraodontidae</taxon>
        <taxon>Tetraodon</taxon>
    </lineage>
</organism>
<dbReference type="GO" id="GO:0005685">
    <property type="term" value="C:U1 snRNP"/>
    <property type="evidence" value="ECO:0007669"/>
    <property type="project" value="TreeGrafter"/>
</dbReference>
<dbReference type="Pfam" id="PF23240">
    <property type="entry name" value="HAT_PRP39_N"/>
    <property type="match status" value="1"/>
</dbReference>
<reference evidence="6" key="2">
    <citation type="submission" date="2004-02" db="EMBL/GenBank/DDBJ databases">
        <authorList>
            <consortium name="Genoscope"/>
            <consortium name="Whitehead Institute Centre for Genome Research"/>
        </authorList>
    </citation>
    <scope>NUCLEOTIDE SEQUENCE</scope>
</reference>
<dbReference type="PANTHER" id="PTHR17204">
    <property type="entry name" value="PRE-MRNA PROCESSING PROTEIN PRP39-RELATED"/>
    <property type="match status" value="1"/>
</dbReference>
<dbReference type="GO" id="GO:0030627">
    <property type="term" value="F:pre-mRNA 5'-splice site binding"/>
    <property type="evidence" value="ECO:0007669"/>
    <property type="project" value="TreeGrafter"/>
</dbReference>
<keyword evidence="2" id="KW-0507">mRNA processing</keyword>
<evidence type="ECO:0000256" key="1">
    <source>
        <dbReference type="ARBA" id="ARBA00004123"/>
    </source>
</evidence>
<dbReference type="SMART" id="SM00386">
    <property type="entry name" value="HAT"/>
    <property type="match status" value="5"/>
</dbReference>
<comment type="caution">
    <text evidence="6">The sequence shown here is derived from an EMBL/GenBank/DDBJ whole genome shotgun (WGS) entry which is preliminary data.</text>
</comment>
<dbReference type="Pfam" id="PF23241">
    <property type="entry name" value="HAT_PRP39_C"/>
    <property type="match status" value="1"/>
</dbReference>
<dbReference type="FunFam" id="1.25.40.10:FF:000091">
    <property type="entry name" value="Pre-mRNA-processing factor 39"/>
    <property type="match status" value="1"/>
</dbReference>
<comment type="subcellular location">
    <subcellularLocation>
        <location evidence="1">Nucleus</location>
    </subcellularLocation>
</comment>